<evidence type="ECO:0000256" key="1">
    <source>
        <dbReference type="SAM" id="MobiDB-lite"/>
    </source>
</evidence>
<proteinExistence type="predicted"/>
<gene>
    <name evidence="2" type="ORF">pipiens_015870</name>
</gene>
<evidence type="ECO:0000313" key="2">
    <source>
        <dbReference type="EMBL" id="KAL1378028.1"/>
    </source>
</evidence>
<feature type="non-terminal residue" evidence="2">
    <location>
        <position position="26"/>
    </location>
</feature>
<evidence type="ECO:0000313" key="3">
    <source>
        <dbReference type="Proteomes" id="UP001562425"/>
    </source>
</evidence>
<keyword evidence="3" id="KW-1185">Reference proteome</keyword>
<dbReference type="Proteomes" id="UP001562425">
    <property type="component" value="Unassembled WGS sequence"/>
</dbReference>
<reference evidence="2 3" key="1">
    <citation type="submission" date="2024-05" db="EMBL/GenBank/DDBJ databases">
        <title>Culex pipiens pipiens assembly and annotation.</title>
        <authorList>
            <person name="Alout H."/>
            <person name="Durand T."/>
        </authorList>
    </citation>
    <scope>NUCLEOTIDE SEQUENCE [LARGE SCALE GENOMIC DNA]</scope>
    <source>
        <strain evidence="2">HA-2024</strain>
        <tissue evidence="2">Whole body</tissue>
    </source>
</reference>
<sequence>MSISNGKTSSDIENAEWNSTGMLTHT</sequence>
<accession>A0ABD1CNU9</accession>
<comment type="caution">
    <text evidence="2">The sequence shown here is derived from an EMBL/GenBank/DDBJ whole genome shotgun (WGS) entry which is preliminary data.</text>
</comment>
<name>A0ABD1CNU9_CULPP</name>
<dbReference type="AlphaFoldDB" id="A0ABD1CNU9"/>
<dbReference type="EMBL" id="JBEHCU010010574">
    <property type="protein sequence ID" value="KAL1378028.1"/>
    <property type="molecule type" value="Genomic_DNA"/>
</dbReference>
<feature type="region of interest" description="Disordered" evidence="1">
    <location>
        <begin position="1"/>
        <end position="26"/>
    </location>
</feature>
<protein>
    <submittedName>
        <fullName evidence="2">Uncharacterized protein</fullName>
    </submittedName>
</protein>
<organism evidence="2 3">
    <name type="scientific">Culex pipiens pipiens</name>
    <name type="common">Northern house mosquito</name>
    <dbReference type="NCBI Taxonomy" id="38569"/>
    <lineage>
        <taxon>Eukaryota</taxon>
        <taxon>Metazoa</taxon>
        <taxon>Ecdysozoa</taxon>
        <taxon>Arthropoda</taxon>
        <taxon>Hexapoda</taxon>
        <taxon>Insecta</taxon>
        <taxon>Pterygota</taxon>
        <taxon>Neoptera</taxon>
        <taxon>Endopterygota</taxon>
        <taxon>Diptera</taxon>
        <taxon>Nematocera</taxon>
        <taxon>Culicoidea</taxon>
        <taxon>Culicidae</taxon>
        <taxon>Culicinae</taxon>
        <taxon>Culicini</taxon>
        <taxon>Culex</taxon>
        <taxon>Culex</taxon>
    </lineage>
</organism>